<dbReference type="InterPro" id="IPR000217">
    <property type="entry name" value="Tubulin"/>
</dbReference>
<keyword evidence="17" id="KW-1185">Reference proteome</keyword>
<evidence type="ECO:0000256" key="8">
    <source>
        <dbReference type="ARBA" id="ARBA00022794"/>
    </source>
</evidence>
<dbReference type="GO" id="GO:0005814">
    <property type="term" value="C:centriole"/>
    <property type="evidence" value="ECO:0007669"/>
    <property type="project" value="UniProtKB-SubCell"/>
</dbReference>
<keyword evidence="7 14" id="KW-0547">Nucleotide-binding</keyword>
<evidence type="ECO:0000256" key="12">
    <source>
        <dbReference type="ARBA" id="ARBA00030594"/>
    </source>
</evidence>
<dbReference type="GO" id="GO:0005874">
    <property type="term" value="C:microtubule"/>
    <property type="evidence" value="ECO:0007669"/>
    <property type="project" value="UniProtKB-KW"/>
</dbReference>
<dbReference type="GO" id="GO:0005525">
    <property type="term" value="F:GTP binding"/>
    <property type="evidence" value="ECO:0007669"/>
    <property type="project" value="UniProtKB-UniRule"/>
</dbReference>
<dbReference type="PANTHER" id="PTHR11588">
    <property type="entry name" value="TUBULIN"/>
    <property type="match status" value="1"/>
</dbReference>
<keyword evidence="8" id="KW-0970">Cilium biogenesis/degradation</keyword>
<dbReference type="GO" id="GO:0005634">
    <property type="term" value="C:nucleus"/>
    <property type="evidence" value="ECO:0007669"/>
    <property type="project" value="UniProtKB-SubCell"/>
</dbReference>
<dbReference type="GO" id="GO:0007017">
    <property type="term" value="P:microtubule-based process"/>
    <property type="evidence" value="ECO:0007669"/>
    <property type="project" value="InterPro"/>
</dbReference>
<evidence type="ECO:0000256" key="7">
    <source>
        <dbReference type="ARBA" id="ARBA00022741"/>
    </source>
</evidence>
<gene>
    <name evidence="16" type="ORF">HZH68_003075</name>
</gene>
<keyword evidence="9 14" id="KW-0342">GTP-binding</keyword>
<dbReference type="GO" id="GO:0005929">
    <property type="term" value="C:cilium"/>
    <property type="evidence" value="ECO:0007669"/>
    <property type="project" value="UniProtKB-SubCell"/>
</dbReference>
<dbReference type="SUPFAM" id="SSF52490">
    <property type="entry name" value="Tubulin nucleotide-binding domain-like"/>
    <property type="match status" value="1"/>
</dbReference>
<dbReference type="InterPro" id="IPR036525">
    <property type="entry name" value="Tubulin/FtsZ_GTPase_sf"/>
</dbReference>
<dbReference type="AlphaFoldDB" id="A0A834NNM1"/>
<dbReference type="InterPro" id="IPR017975">
    <property type="entry name" value="Tubulin_CS"/>
</dbReference>
<evidence type="ECO:0000256" key="4">
    <source>
        <dbReference type="ARBA" id="ARBA00009636"/>
    </source>
</evidence>
<dbReference type="Gene3D" id="3.40.50.1440">
    <property type="entry name" value="Tubulin/FtsZ, GTPase domain"/>
    <property type="match status" value="1"/>
</dbReference>
<evidence type="ECO:0000256" key="1">
    <source>
        <dbReference type="ARBA" id="ARBA00004114"/>
    </source>
</evidence>
<evidence type="ECO:0000313" key="17">
    <source>
        <dbReference type="Proteomes" id="UP000617340"/>
    </source>
</evidence>
<dbReference type="EMBL" id="JACSDZ010000002">
    <property type="protein sequence ID" value="KAF7414586.1"/>
    <property type="molecule type" value="Genomic_DNA"/>
</dbReference>
<dbReference type="GO" id="GO:0030030">
    <property type="term" value="P:cell projection organization"/>
    <property type="evidence" value="ECO:0007669"/>
    <property type="project" value="UniProtKB-KW"/>
</dbReference>
<dbReference type="InterPro" id="IPR008280">
    <property type="entry name" value="Tub_FtsZ_C"/>
</dbReference>
<evidence type="ECO:0000256" key="11">
    <source>
        <dbReference type="ARBA" id="ARBA00023273"/>
    </source>
</evidence>
<name>A0A834NNM1_VESGE</name>
<evidence type="ECO:0000256" key="9">
    <source>
        <dbReference type="ARBA" id="ARBA00023134"/>
    </source>
</evidence>
<dbReference type="PROSITE" id="PS00227">
    <property type="entry name" value="TUBULIN"/>
    <property type="match status" value="1"/>
</dbReference>
<evidence type="ECO:0000256" key="6">
    <source>
        <dbReference type="ARBA" id="ARBA00022701"/>
    </source>
</evidence>
<evidence type="ECO:0000256" key="13">
    <source>
        <dbReference type="ARBA" id="ARBA00046149"/>
    </source>
</evidence>
<comment type="caution">
    <text evidence="16">The sequence shown here is derived from an EMBL/GenBank/DDBJ whole genome shotgun (WGS) entry which is preliminary data.</text>
</comment>
<dbReference type="CDD" id="cd02189">
    <property type="entry name" value="delta_zeta_tubulin-like"/>
    <property type="match status" value="1"/>
</dbReference>
<feature type="domain" description="Tubulin/FtsZ GTPase" evidence="15">
    <location>
        <begin position="68"/>
        <end position="266"/>
    </location>
</feature>
<organism evidence="16 17">
    <name type="scientific">Vespula germanica</name>
    <name type="common">German yellow jacket</name>
    <name type="synonym">Paravespula germanica</name>
    <dbReference type="NCBI Taxonomy" id="30212"/>
    <lineage>
        <taxon>Eukaryota</taxon>
        <taxon>Metazoa</taxon>
        <taxon>Ecdysozoa</taxon>
        <taxon>Arthropoda</taxon>
        <taxon>Hexapoda</taxon>
        <taxon>Insecta</taxon>
        <taxon>Pterygota</taxon>
        <taxon>Neoptera</taxon>
        <taxon>Endopterygota</taxon>
        <taxon>Hymenoptera</taxon>
        <taxon>Apocrita</taxon>
        <taxon>Aculeata</taxon>
        <taxon>Vespoidea</taxon>
        <taxon>Vespidae</taxon>
        <taxon>Vespinae</taxon>
        <taxon>Vespula</taxon>
    </lineage>
</organism>
<keyword evidence="6 14" id="KW-0493">Microtubule</keyword>
<comment type="subcellular location">
    <subcellularLocation>
        <location evidence="3">Cell projection</location>
        <location evidence="3">Cilium</location>
    </subcellularLocation>
    <subcellularLocation>
        <location evidence="1">Cytoplasm</location>
        <location evidence="1">Cytoskeleton</location>
        <location evidence="1">Microtubule organizing center</location>
        <location evidence="1">Centrosome</location>
        <location evidence="1">Centriole</location>
    </subcellularLocation>
    <subcellularLocation>
        <location evidence="2">Nucleus</location>
    </subcellularLocation>
</comment>
<evidence type="ECO:0000256" key="14">
    <source>
        <dbReference type="RuleBase" id="RU000352"/>
    </source>
</evidence>
<comment type="function">
    <text evidence="13">Acts as a positive regulator of hedgehog signaling and regulates ciliary function.</text>
</comment>
<evidence type="ECO:0000256" key="2">
    <source>
        <dbReference type="ARBA" id="ARBA00004123"/>
    </source>
</evidence>
<keyword evidence="11" id="KW-0966">Cell projection</keyword>
<dbReference type="PRINTS" id="PR01161">
    <property type="entry name" value="TUBULIN"/>
</dbReference>
<evidence type="ECO:0000259" key="15">
    <source>
        <dbReference type="SMART" id="SM00864"/>
    </source>
</evidence>
<keyword evidence="10" id="KW-0539">Nucleus</keyword>
<accession>A0A834NNM1</accession>
<dbReference type="SUPFAM" id="SSF55307">
    <property type="entry name" value="Tubulin C-terminal domain-like"/>
    <property type="match status" value="1"/>
</dbReference>
<evidence type="ECO:0000313" key="16">
    <source>
        <dbReference type="EMBL" id="KAF7414586.1"/>
    </source>
</evidence>
<protein>
    <recommendedName>
        <fullName evidence="5">Tubulin delta chain</fullName>
    </recommendedName>
    <alternativeName>
        <fullName evidence="12">Delta-tubulin</fullName>
    </alternativeName>
</protein>
<evidence type="ECO:0000256" key="3">
    <source>
        <dbReference type="ARBA" id="ARBA00004138"/>
    </source>
</evidence>
<dbReference type="Pfam" id="PF00091">
    <property type="entry name" value="Tubulin"/>
    <property type="match status" value="1"/>
</dbReference>
<dbReference type="Proteomes" id="UP000617340">
    <property type="component" value="Unassembled WGS sequence"/>
</dbReference>
<dbReference type="InterPro" id="IPR003008">
    <property type="entry name" value="Tubulin_FtsZ_GTPase"/>
</dbReference>
<evidence type="ECO:0000256" key="10">
    <source>
        <dbReference type="ARBA" id="ARBA00023242"/>
    </source>
</evidence>
<dbReference type="GO" id="GO:0005200">
    <property type="term" value="F:structural constituent of cytoskeleton"/>
    <property type="evidence" value="ECO:0007669"/>
    <property type="project" value="InterPro"/>
</dbReference>
<reference evidence="16" key="1">
    <citation type="journal article" date="2020" name="G3 (Bethesda)">
        <title>High-Quality Assemblies for Three Invasive Social Wasps from the &lt;i&gt;Vespula&lt;/i&gt; Genus.</title>
        <authorList>
            <person name="Harrop T.W.R."/>
            <person name="Guhlin J."/>
            <person name="McLaughlin G.M."/>
            <person name="Permina E."/>
            <person name="Stockwell P."/>
            <person name="Gilligan J."/>
            <person name="Le Lec M.F."/>
            <person name="Gruber M.A.M."/>
            <person name="Quinn O."/>
            <person name="Lovegrove M."/>
            <person name="Duncan E.J."/>
            <person name="Remnant E.J."/>
            <person name="Van Eeckhoven J."/>
            <person name="Graham B."/>
            <person name="Knapp R.A."/>
            <person name="Langford K.W."/>
            <person name="Kronenberg Z."/>
            <person name="Press M.O."/>
            <person name="Eacker S.M."/>
            <person name="Wilson-Rankin E.E."/>
            <person name="Purcell J."/>
            <person name="Lester P.J."/>
            <person name="Dearden P.K."/>
        </authorList>
    </citation>
    <scope>NUCLEOTIDE SEQUENCE</scope>
    <source>
        <strain evidence="16">Linc-1</strain>
    </source>
</reference>
<proteinExistence type="inferred from homology"/>
<evidence type="ECO:0000256" key="5">
    <source>
        <dbReference type="ARBA" id="ARBA00014184"/>
    </source>
</evidence>
<sequence>MGFFNEVMSHASIIGVHLPSYVNMLALQFGQCGNQLGHALFSKLSTDIDAKKTGVSYNVNYNYIEEVFDKWFSGLTKDGKRLARAILVDTEEKVINKITDNKCGSWTYCTSNAFYQAAGGSGNNWAYGYMEKGIRFYESISDIIQCEIEKVDHLDGFLFLLSSAGGTGSGIGSRIIELLREEYKNKSFVSTIVLPFLFGEMSTQNYNTLLTLVKFLDNADAVFLFENEDIHHMLKNLLNVDVKLEDINDVISKNLSIAFQPISNMQNNLHSLMAKLVVEPCYKLATIKSVPFLSIFPEYNATNTWQSYLYQLKRMLKVYSITSDIKCKKTKKLSRASCSTPSSLYSHSISNILITRGSCTYKDIQTDELQEKCLYADWITTEAFTHLHQQRHILNHDKALALLTNNSNIYHPINEVLDKAWNSYIHSAFLHHYKKFGLEDDDFLRTFVKIENVLKDYKELDRK</sequence>
<dbReference type="PRINTS" id="PR01224">
    <property type="entry name" value="DELTATUBULIN"/>
</dbReference>
<dbReference type="InterPro" id="IPR002967">
    <property type="entry name" value="Delta_tubulin"/>
</dbReference>
<dbReference type="SMART" id="SM00864">
    <property type="entry name" value="Tubulin"/>
    <property type="match status" value="1"/>
</dbReference>
<comment type="similarity">
    <text evidence="4 14">Belongs to the tubulin family.</text>
</comment>